<dbReference type="Pfam" id="PF25954">
    <property type="entry name" value="Beta-barrel_RND_2"/>
    <property type="match status" value="1"/>
</dbReference>
<dbReference type="SUPFAM" id="SSF111369">
    <property type="entry name" value="HlyD-like secretion proteins"/>
    <property type="match status" value="1"/>
</dbReference>
<organism evidence="5 6">
    <name type="scientific">Bradyrhizobium zhengyangense</name>
    <dbReference type="NCBI Taxonomy" id="2911009"/>
    <lineage>
        <taxon>Bacteria</taxon>
        <taxon>Pseudomonadati</taxon>
        <taxon>Pseudomonadota</taxon>
        <taxon>Alphaproteobacteria</taxon>
        <taxon>Hyphomicrobiales</taxon>
        <taxon>Nitrobacteraceae</taxon>
        <taxon>Bradyrhizobium</taxon>
    </lineage>
</organism>
<evidence type="ECO:0000256" key="2">
    <source>
        <dbReference type="SAM" id="Phobius"/>
    </source>
</evidence>
<comment type="caution">
    <text evidence="5">The sequence shown here is derived from an EMBL/GenBank/DDBJ whole genome shotgun (WGS) entry which is preliminary data.</text>
</comment>
<sequence>MADQVLKFQPEQKIDSGKPTKKAGTDPRRRFVAGLRRYRRFLLMVVLPIVAVIAGLTFYLNGGRYVGTDDAYVGAQKVLVTPDISGKIQKVVVKEGQSVKKGDELFEIDPVPFRLAAEEAKAQLAQAQTTYDNLIANIKIYGDMLDLAQQGVDLKKRDVERKQALVKNSFGSQLDLDNASNAMVTAGAQAQFIKQQLSNAKTQLLGNSKLPLEEFPPYVQAKAKLEDAQRNLDHTVLRAPMDGIATQVEQIQLGRYVAAGTAVFSIVDIAHPWVDANPKESDLTYVTEGQPVTLEVDAFPNHVFKGKIGSLSPGTGAQFAILPPQNATGNFVKVVQRVPVRIYFDESDKYVKKLKAGMSVYATIDTGHQRSLAGLLGLSATASQDKDQDKD</sequence>
<evidence type="ECO:0000256" key="1">
    <source>
        <dbReference type="ARBA" id="ARBA00004196"/>
    </source>
</evidence>
<dbReference type="PANTHER" id="PTHR30386:SF19">
    <property type="entry name" value="MULTIDRUG EXPORT PROTEIN EMRA-RELATED"/>
    <property type="match status" value="1"/>
</dbReference>
<dbReference type="Gene3D" id="1.10.287.470">
    <property type="entry name" value="Helix hairpin bin"/>
    <property type="match status" value="1"/>
</dbReference>
<dbReference type="EMBL" id="JAKLTY010000022">
    <property type="protein sequence ID" value="MCG2630591.1"/>
    <property type="molecule type" value="Genomic_DNA"/>
</dbReference>
<dbReference type="Gene3D" id="2.40.50.100">
    <property type="match status" value="1"/>
</dbReference>
<feature type="transmembrane region" description="Helical" evidence="2">
    <location>
        <begin position="38"/>
        <end position="60"/>
    </location>
</feature>
<evidence type="ECO:0000259" key="4">
    <source>
        <dbReference type="Pfam" id="PF25954"/>
    </source>
</evidence>
<feature type="domain" description="Multidrug resistance protein MdtA-like barrel-sandwich hybrid" evidence="3">
    <location>
        <begin position="77"/>
        <end position="267"/>
    </location>
</feature>
<dbReference type="GO" id="GO:0055085">
    <property type="term" value="P:transmembrane transport"/>
    <property type="evidence" value="ECO:0007669"/>
    <property type="project" value="InterPro"/>
</dbReference>
<keyword evidence="2" id="KW-0472">Membrane</keyword>
<keyword evidence="2" id="KW-1133">Transmembrane helix</keyword>
<evidence type="ECO:0000313" key="6">
    <source>
        <dbReference type="Proteomes" id="UP001139054"/>
    </source>
</evidence>
<comment type="subcellular location">
    <subcellularLocation>
        <location evidence="1">Cell envelope</location>
    </subcellularLocation>
</comment>
<dbReference type="InterPro" id="IPR050739">
    <property type="entry name" value="MFP"/>
</dbReference>
<dbReference type="RefSeq" id="WP_237891428.1">
    <property type="nucleotide sequence ID" value="NZ_JAKLTY010000022.1"/>
</dbReference>
<dbReference type="GO" id="GO:0030313">
    <property type="term" value="C:cell envelope"/>
    <property type="evidence" value="ECO:0007669"/>
    <property type="project" value="UniProtKB-SubCell"/>
</dbReference>
<dbReference type="Proteomes" id="UP001139054">
    <property type="component" value="Unassembled WGS sequence"/>
</dbReference>
<name>A0A9X1RDP6_9BRAD</name>
<dbReference type="InterPro" id="IPR058625">
    <property type="entry name" value="MdtA-like_BSH"/>
</dbReference>
<evidence type="ECO:0000313" key="5">
    <source>
        <dbReference type="EMBL" id="MCG2630591.1"/>
    </source>
</evidence>
<dbReference type="AlphaFoldDB" id="A0A9X1RDP6"/>
<accession>A0A9X1RDP6</accession>
<gene>
    <name evidence="5" type="ORF">L6654_28560</name>
</gene>
<keyword evidence="2" id="KW-0812">Transmembrane</keyword>
<proteinExistence type="predicted"/>
<dbReference type="PANTHER" id="PTHR30386">
    <property type="entry name" value="MEMBRANE FUSION SUBUNIT OF EMRAB-TOLC MULTIDRUG EFFLUX PUMP"/>
    <property type="match status" value="1"/>
</dbReference>
<protein>
    <submittedName>
        <fullName evidence="5">HlyD family secretion protein</fullName>
    </submittedName>
</protein>
<dbReference type="Pfam" id="PF25917">
    <property type="entry name" value="BSH_RND"/>
    <property type="match status" value="1"/>
</dbReference>
<evidence type="ECO:0000259" key="3">
    <source>
        <dbReference type="Pfam" id="PF25917"/>
    </source>
</evidence>
<feature type="domain" description="CusB-like beta-barrel" evidence="4">
    <location>
        <begin position="273"/>
        <end position="315"/>
    </location>
</feature>
<dbReference type="InterPro" id="IPR058792">
    <property type="entry name" value="Beta-barrel_RND_2"/>
</dbReference>
<reference evidence="5" key="1">
    <citation type="submission" date="2022-01" db="EMBL/GenBank/DDBJ databases">
        <title>Genome sequnece data of strain Bradyrhizobium sp. nov.</title>
        <authorList>
            <person name="Zhang J."/>
        </authorList>
    </citation>
    <scope>NUCLEOTIDE SEQUENCE</scope>
    <source>
        <strain evidence="5">WYCCWR 13023</strain>
    </source>
</reference>
<dbReference type="Gene3D" id="2.40.30.170">
    <property type="match status" value="1"/>
</dbReference>